<evidence type="ECO:0000313" key="3">
    <source>
        <dbReference type="Proteomes" id="UP000812287"/>
    </source>
</evidence>
<reference evidence="2" key="1">
    <citation type="submission" date="2020-11" db="EMBL/GenBank/DDBJ databases">
        <title>Adaptations for nitrogen fixation in a non-lichenized fungal sporocarp promotes dispersal by wood-feeding termites.</title>
        <authorList>
            <consortium name="DOE Joint Genome Institute"/>
            <person name="Koch R.A."/>
            <person name="Yoon G."/>
            <person name="Arayal U."/>
            <person name="Lail K."/>
            <person name="Amirebrahimi M."/>
            <person name="Labutti K."/>
            <person name="Lipzen A."/>
            <person name="Riley R."/>
            <person name="Barry K."/>
            <person name="Henrissat B."/>
            <person name="Grigoriev I.V."/>
            <person name="Herr J.R."/>
            <person name="Aime M.C."/>
        </authorList>
    </citation>
    <scope>NUCLEOTIDE SEQUENCE</scope>
    <source>
        <strain evidence="2">MCA 3950</strain>
    </source>
</reference>
<comment type="caution">
    <text evidence="2">The sequence shown here is derived from an EMBL/GenBank/DDBJ whole genome shotgun (WGS) entry which is preliminary data.</text>
</comment>
<keyword evidence="3" id="KW-1185">Reference proteome</keyword>
<dbReference type="RefSeq" id="XP_043044761.1">
    <property type="nucleotide sequence ID" value="XM_043176649.1"/>
</dbReference>
<proteinExistence type="predicted"/>
<accession>A0A9P7W0W8</accession>
<dbReference type="EMBL" id="MU250525">
    <property type="protein sequence ID" value="KAG7451261.1"/>
    <property type="molecule type" value="Genomic_DNA"/>
</dbReference>
<name>A0A9P7W0W8_9AGAR</name>
<dbReference type="AlphaFoldDB" id="A0A9P7W0W8"/>
<dbReference type="OrthoDB" id="529205at2759"/>
<dbReference type="Proteomes" id="UP000812287">
    <property type="component" value="Unassembled WGS sequence"/>
</dbReference>
<evidence type="ECO:0000256" key="1">
    <source>
        <dbReference type="SAM" id="MobiDB-lite"/>
    </source>
</evidence>
<feature type="compositionally biased region" description="Basic and acidic residues" evidence="1">
    <location>
        <begin position="228"/>
        <end position="237"/>
    </location>
</feature>
<protein>
    <submittedName>
        <fullName evidence="2">Uncharacterized protein</fullName>
    </submittedName>
</protein>
<evidence type="ECO:0000313" key="2">
    <source>
        <dbReference type="EMBL" id="KAG7451261.1"/>
    </source>
</evidence>
<dbReference type="GeneID" id="66098936"/>
<sequence>MTKGGHESQMQSWVIQNSRCYRFIFAYYHHVVAYLQVCAEAFTPRERSPNEAGRTVFNPDISFNLFVKQASARCTTTTQKFNFPYAYTNFGLTSVTQILEREKYRNLSKTQHRTSTPLDNAPGWNEHLATASEASVKADRSEFGRSDFSPADLQKRTVEYLTSRNSPEERVEPTFALYTRDEVQGPLSSAQGFEDQDDHAEEVVKQTVRQETTEVLKKVDPTISKKSVKADERDLSG</sequence>
<organism evidence="2 3">
    <name type="scientific">Guyanagaster necrorhizus</name>
    <dbReference type="NCBI Taxonomy" id="856835"/>
    <lineage>
        <taxon>Eukaryota</taxon>
        <taxon>Fungi</taxon>
        <taxon>Dikarya</taxon>
        <taxon>Basidiomycota</taxon>
        <taxon>Agaricomycotina</taxon>
        <taxon>Agaricomycetes</taxon>
        <taxon>Agaricomycetidae</taxon>
        <taxon>Agaricales</taxon>
        <taxon>Marasmiineae</taxon>
        <taxon>Physalacriaceae</taxon>
        <taxon>Guyanagaster</taxon>
    </lineage>
</organism>
<gene>
    <name evidence="2" type="ORF">BT62DRAFT_1000503</name>
</gene>
<feature type="region of interest" description="Disordered" evidence="1">
    <location>
        <begin position="217"/>
        <end position="237"/>
    </location>
</feature>